<dbReference type="RefSeq" id="WP_209379848.1">
    <property type="nucleotide sequence ID" value="NZ_JAGIZB010000010.1"/>
</dbReference>
<organism evidence="3 4">
    <name type="scientific">Pararoseomonas baculiformis</name>
    <dbReference type="NCBI Taxonomy" id="2820812"/>
    <lineage>
        <taxon>Bacteria</taxon>
        <taxon>Pseudomonadati</taxon>
        <taxon>Pseudomonadota</taxon>
        <taxon>Alphaproteobacteria</taxon>
        <taxon>Acetobacterales</taxon>
        <taxon>Acetobacteraceae</taxon>
        <taxon>Pararoseomonas</taxon>
    </lineage>
</organism>
<comment type="caution">
    <text evidence="3">The sequence shown here is derived from an EMBL/GenBank/DDBJ whole genome shotgun (WGS) entry which is preliminary data.</text>
</comment>
<feature type="signal peptide" evidence="2">
    <location>
        <begin position="1"/>
        <end position="29"/>
    </location>
</feature>
<evidence type="ECO:0008006" key="5">
    <source>
        <dbReference type="Google" id="ProtNLM"/>
    </source>
</evidence>
<reference evidence="3 4" key="1">
    <citation type="submission" date="2021-03" db="EMBL/GenBank/DDBJ databases">
        <authorList>
            <person name="So Y."/>
        </authorList>
    </citation>
    <scope>NUCLEOTIDE SEQUENCE [LARGE SCALE GENOMIC DNA]</scope>
    <source>
        <strain evidence="3 4">SSH11</strain>
    </source>
</reference>
<name>A0ABS4AFG2_9PROT</name>
<keyword evidence="2" id="KW-0732">Signal</keyword>
<evidence type="ECO:0000313" key="3">
    <source>
        <dbReference type="EMBL" id="MBP0445616.1"/>
    </source>
</evidence>
<dbReference type="EMBL" id="JAGIZB010000010">
    <property type="protein sequence ID" value="MBP0445616.1"/>
    <property type="molecule type" value="Genomic_DNA"/>
</dbReference>
<feature type="chain" id="PRO_5045796661" description="Elastin" evidence="2">
    <location>
        <begin position="30"/>
        <end position="121"/>
    </location>
</feature>
<evidence type="ECO:0000256" key="1">
    <source>
        <dbReference type="SAM" id="MobiDB-lite"/>
    </source>
</evidence>
<gene>
    <name evidence="3" type="ORF">J8J14_12600</name>
</gene>
<evidence type="ECO:0000256" key="2">
    <source>
        <dbReference type="SAM" id="SignalP"/>
    </source>
</evidence>
<sequence length="121" mass="11705">MPRRHRNPCIGPTLLAAAFLASNLQPALAQGELRSITVPAEGGVVIPPRSTPRLAARPASAGTGVPIPPGTGRGGPVLLPDTGTGLGVPLLGMVLPAIAGAVLGGSLAGSGGAGTAPARTR</sequence>
<feature type="region of interest" description="Disordered" evidence="1">
    <location>
        <begin position="42"/>
        <end position="78"/>
    </location>
</feature>
<dbReference type="Proteomes" id="UP000681594">
    <property type="component" value="Unassembled WGS sequence"/>
</dbReference>
<evidence type="ECO:0000313" key="4">
    <source>
        <dbReference type="Proteomes" id="UP000681594"/>
    </source>
</evidence>
<accession>A0ABS4AFG2</accession>
<protein>
    <recommendedName>
        <fullName evidence="5">Elastin</fullName>
    </recommendedName>
</protein>
<keyword evidence="4" id="KW-1185">Reference proteome</keyword>
<proteinExistence type="predicted"/>